<reference evidence="1 2" key="1">
    <citation type="submission" date="2024-11" db="EMBL/GenBank/DDBJ databases">
        <title>A near-complete genome assembly of Cinchona calisaya.</title>
        <authorList>
            <person name="Lian D.C."/>
            <person name="Zhao X.W."/>
            <person name="Wei L."/>
        </authorList>
    </citation>
    <scope>NUCLEOTIDE SEQUENCE [LARGE SCALE GENOMIC DNA]</scope>
    <source>
        <tissue evidence="1">Nenye</tissue>
    </source>
</reference>
<dbReference type="PANTHER" id="PTHR11439">
    <property type="entry name" value="GAG-POL-RELATED RETROTRANSPOSON"/>
    <property type="match status" value="1"/>
</dbReference>
<dbReference type="Proteomes" id="UP001630127">
    <property type="component" value="Unassembled WGS sequence"/>
</dbReference>
<dbReference type="CDD" id="cd09272">
    <property type="entry name" value="RNase_HI_RT_Ty1"/>
    <property type="match status" value="1"/>
</dbReference>
<sequence length="195" mass="22098">MTRSKPSTMALRLEDTSTSLHMYSDADWIGDINDRTSTSVHILFLGRNPISWSSKKQRTVARSSTKVEYRAVVSALTETNWVPNLLHKLHVPITISPKIYCDNVEASYFRQNPVFHNRMKHIAVDFHFVRDQVRNKQVTVKHIHAVDQHAGSLTKALPKAAFHHTLHKLGVASPPTCMDILAINQLQVIDVLCLD</sequence>
<dbReference type="InterPro" id="IPR043502">
    <property type="entry name" value="DNA/RNA_pol_sf"/>
</dbReference>
<dbReference type="AlphaFoldDB" id="A0ABD2YRY3"/>
<evidence type="ECO:0000313" key="2">
    <source>
        <dbReference type="Proteomes" id="UP001630127"/>
    </source>
</evidence>
<name>A0ABD2YRY3_9GENT</name>
<accession>A0ABD2YRY3</accession>
<gene>
    <name evidence="1" type="ORF">ACH5RR_029109</name>
</gene>
<protein>
    <submittedName>
        <fullName evidence="1">Uncharacterized protein</fullName>
    </submittedName>
</protein>
<dbReference type="EMBL" id="JBJUIK010000012">
    <property type="protein sequence ID" value="KAL3509708.1"/>
    <property type="molecule type" value="Genomic_DNA"/>
</dbReference>
<comment type="caution">
    <text evidence="1">The sequence shown here is derived from an EMBL/GenBank/DDBJ whole genome shotgun (WGS) entry which is preliminary data.</text>
</comment>
<organism evidence="1 2">
    <name type="scientific">Cinchona calisaya</name>
    <dbReference type="NCBI Taxonomy" id="153742"/>
    <lineage>
        <taxon>Eukaryota</taxon>
        <taxon>Viridiplantae</taxon>
        <taxon>Streptophyta</taxon>
        <taxon>Embryophyta</taxon>
        <taxon>Tracheophyta</taxon>
        <taxon>Spermatophyta</taxon>
        <taxon>Magnoliopsida</taxon>
        <taxon>eudicotyledons</taxon>
        <taxon>Gunneridae</taxon>
        <taxon>Pentapetalae</taxon>
        <taxon>asterids</taxon>
        <taxon>lamiids</taxon>
        <taxon>Gentianales</taxon>
        <taxon>Rubiaceae</taxon>
        <taxon>Cinchonoideae</taxon>
        <taxon>Cinchoneae</taxon>
        <taxon>Cinchona</taxon>
    </lineage>
</organism>
<proteinExistence type="predicted"/>
<dbReference type="PANTHER" id="PTHR11439:SF517">
    <property type="entry name" value="CYSTEINE-RICH RLK (RECEPTOR-LIKE PROTEIN KINASE) 8"/>
    <property type="match status" value="1"/>
</dbReference>
<keyword evidence="2" id="KW-1185">Reference proteome</keyword>
<dbReference type="SUPFAM" id="SSF56672">
    <property type="entry name" value="DNA/RNA polymerases"/>
    <property type="match status" value="1"/>
</dbReference>
<evidence type="ECO:0000313" key="1">
    <source>
        <dbReference type="EMBL" id="KAL3509708.1"/>
    </source>
</evidence>